<keyword evidence="2" id="KW-1133">Transmembrane helix</keyword>
<dbReference type="GO" id="GO:0004175">
    <property type="term" value="F:endopeptidase activity"/>
    <property type="evidence" value="ECO:0007669"/>
    <property type="project" value="UniProtKB-ARBA"/>
</dbReference>
<evidence type="ECO:0000259" key="3">
    <source>
        <dbReference type="Pfam" id="PF02517"/>
    </source>
</evidence>
<feature type="transmembrane region" description="Helical" evidence="2">
    <location>
        <begin position="108"/>
        <end position="131"/>
    </location>
</feature>
<name>A0A0U5GZX8_9EURY</name>
<dbReference type="Pfam" id="PF02517">
    <property type="entry name" value="Rce1-like"/>
    <property type="match status" value="1"/>
</dbReference>
<feature type="domain" description="CAAX prenyl protease 2/Lysostaphin resistance protein A-like" evidence="3">
    <location>
        <begin position="151"/>
        <end position="247"/>
    </location>
</feature>
<organism evidence="4 5">
    <name type="scientific">Halobacterium hubeiense</name>
    <dbReference type="NCBI Taxonomy" id="1407499"/>
    <lineage>
        <taxon>Archaea</taxon>
        <taxon>Methanobacteriati</taxon>
        <taxon>Methanobacteriota</taxon>
        <taxon>Stenosarchaea group</taxon>
        <taxon>Halobacteria</taxon>
        <taxon>Halobacteriales</taxon>
        <taxon>Halobacteriaceae</taxon>
        <taxon>Halobacterium</taxon>
    </lineage>
</organism>
<dbReference type="RefSeq" id="WP_082687149.1">
    <property type="nucleotide sequence ID" value="NZ_CEML01000002.1"/>
</dbReference>
<evidence type="ECO:0000313" key="5">
    <source>
        <dbReference type="Proteomes" id="UP000066737"/>
    </source>
</evidence>
<dbReference type="InterPro" id="IPR052710">
    <property type="entry name" value="CAAX_protease"/>
</dbReference>
<dbReference type="STRING" id="1407499.HHUB_1492"/>
<evidence type="ECO:0000313" key="4">
    <source>
        <dbReference type="EMBL" id="CQH49143.1"/>
    </source>
</evidence>
<reference evidence="5" key="1">
    <citation type="journal article" date="2016" name="Environ. Microbiol.">
        <title>The complete genome of a viable archaeum isolated from 123-million-year-old rock salt.</title>
        <authorList>
            <person name="Jaakkola S.T."/>
            <person name="Pfeiffer F."/>
            <person name="Ravantti J.J."/>
            <person name="Guo Q."/>
            <person name="Liu Y."/>
            <person name="Chen X."/>
            <person name="Ma H."/>
            <person name="Yang C."/>
            <person name="Oksanen H.M."/>
            <person name="Bamford D.H."/>
        </authorList>
    </citation>
    <scope>NUCLEOTIDE SEQUENCE</scope>
    <source>
        <strain evidence="5">JI20-1</strain>
    </source>
</reference>
<sequence length="274" mass="27867">MDSLSTDADASSPSADDGDATSSGSKPRAVLVAFGVAILGFVVGLAVSLVLMGVWVALGFEPTTSAVLVLGLVGLQGIGFGLVAYAYVHFSGLSFDFVPVSVPSLRDAGYVVGGYLTAFVLVLAALVLVTTLFTTEPATNEGAQAAADSGLLVWMIPLSILLIGPGEELLFRGIIQGSLRRHFSAAGAIVLATAMFAPAHILSLSGSLQAAALTISVLSVPSLVFGFVYERTRNIAVPALCHGLYNATLFGIQAAAPTSTENASGLLAVLAALL</sequence>
<evidence type="ECO:0000256" key="2">
    <source>
        <dbReference type="SAM" id="Phobius"/>
    </source>
</evidence>
<dbReference type="EMBL" id="LN831302">
    <property type="protein sequence ID" value="CQH49143.1"/>
    <property type="molecule type" value="Genomic_DNA"/>
</dbReference>
<feature type="transmembrane region" description="Helical" evidence="2">
    <location>
        <begin position="183"/>
        <end position="202"/>
    </location>
</feature>
<accession>A0A0U5GZX8</accession>
<dbReference type="AlphaFoldDB" id="A0A0U5GZX8"/>
<dbReference type="InterPro" id="IPR003675">
    <property type="entry name" value="Rce1/LyrA-like_dom"/>
</dbReference>
<feature type="region of interest" description="Disordered" evidence="1">
    <location>
        <begin position="1"/>
        <end position="24"/>
    </location>
</feature>
<feature type="transmembrane region" description="Helical" evidence="2">
    <location>
        <begin position="208"/>
        <end position="229"/>
    </location>
</feature>
<dbReference type="GeneID" id="26658177"/>
<feature type="transmembrane region" description="Helical" evidence="2">
    <location>
        <begin position="64"/>
        <end position="88"/>
    </location>
</feature>
<dbReference type="KEGG" id="hhb:Hhub_1492"/>
<dbReference type="OrthoDB" id="275779at2157"/>
<feature type="transmembrane region" description="Helical" evidence="2">
    <location>
        <begin position="30"/>
        <end position="58"/>
    </location>
</feature>
<keyword evidence="2" id="KW-0812">Transmembrane</keyword>
<dbReference type="Proteomes" id="UP000066737">
    <property type="component" value="Chromosome I"/>
</dbReference>
<dbReference type="PANTHER" id="PTHR36435">
    <property type="entry name" value="SLR1288 PROTEIN"/>
    <property type="match status" value="1"/>
</dbReference>
<dbReference type="GO" id="GO:0080120">
    <property type="term" value="P:CAAX-box protein maturation"/>
    <property type="evidence" value="ECO:0007669"/>
    <property type="project" value="UniProtKB-ARBA"/>
</dbReference>
<dbReference type="PANTHER" id="PTHR36435:SF1">
    <property type="entry name" value="CAAX AMINO TERMINAL PROTEASE FAMILY PROTEIN"/>
    <property type="match status" value="1"/>
</dbReference>
<evidence type="ECO:0000256" key="1">
    <source>
        <dbReference type="SAM" id="MobiDB-lite"/>
    </source>
</evidence>
<proteinExistence type="predicted"/>
<keyword evidence="2" id="KW-0472">Membrane</keyword>
<keyword evidence="5" id="KW-1185">Reference proteome</keyword>
<protein>
    <submittedName>
        <fullName evidence="4">Abi/CAAX domain protein</fullName>
    </submittedName>
</protein>
<gene>
    <name evidence="4" type="ORF">HHUB_1492</name>
</gene>